<reference evidence="13" key="1">
    <citation type="submission" date="2011-01" db="EMBL/GenBank/DDBJ databases">
        <authorList>
            <person name="Muzny D."/>
            <person name="Qin X."/>
            <person name="Buhay C."/>
            <person name="Dugan-Rocha S."/>
            <person name="Ding Y."/>
            <person name="Chen G."/>
            <person name="Hawes A."/>
            <person name="Holder M."/>
            <person name="Jhangiani S."/>
            <person name="Johnson A."/>
            <person name="Khan Z."/>
            <person name="Li Z."/>
            <person name="Liu W."/>
            <person name="Liu X."/>
            <person name="Perez L."/>
            <person name="Shen H."/>
            <person name="Wang Q."/>
            <person name="Watt J."/>
            <person name="Xi L."/>
            <person name="Xin Y."/>
            <person name="Zhou J."/>
            <person name="Deng J."/>
            <person name="Jiang H."/>
            <person name="Liu Y."/>
            <person name="Qu J."/>
            <person name="Song X.-Z."/>
            <person name="Zhang L."/>
            <person name="Villasana D."/>
            <person name="Johnson A."/>
            <person name="Liu J."/>
            <person name="Liyanage D."/>
            <person name="Lorensuhewa L."/>
            <person name="Robinson T."/>
            <person name="Song A."/>
            <person name="Song B.-B."/>
            <person name="Dinh H."/>
            <person name="Thornton R."/>
            <person name="Coyle M."/>
            <person name="Francisco L."/>
            <person name="Jackson L."/>
            <person name="Javaid M."/>
            <person name="Korchina V."/>
            <person name="Kovar C."/>
            <person name="Mata R."/>
            <person name="Mathew T."/>
            <person name="Ngo R."/>
            <person name="Nguyen L."/>
            <person name="Nguyen N."/>
            <person name="Okwuonu G."/>
            <person name="Ongeri F."/>
            <person name="Pham C."/>
            <person name="Simmons D."/>
            <person name="Wilczek-Boney K."/>
            <person name="Hale W."/>
            <person name="Jakkamsetti A."/>
            <person name="Pham P."/>
            <person name="Ruth R."/>
            <person name="San Lucas F."/>
            <person name="Warren J."/>
            <person name="Zhang J."/>
            <person name="Zhao Z."/>
            <person name="Zhou C."/>
            <person name="Zhu D."/>
            <person name="Lee S."/>
            <person name="Bess C."/>
            <person name="Blankenburg K."/>
            <person name="Forbes L."/>
            <person name="Fu Q."/>
            <person name="Gubbala S."/>
            <person name="Hirani K."/>
            <person name="Jayaseelan J.C."/>
            <person name="Lara F."/>
            <person name="Munidasa M."/>
            <person name="Palculict T."/>
            <person name="Patil S."/>
            <person name="Pu L.-L."/>
            <person name="Saada N."/>
            <person name="Tang L."/>
            <person name="Weissenberger G."/>
            <person name="Zhu Y."/>
            <person name="Hemphill L."/>
            <person name="Shang Y."/>
            <person name="Youmans B."/>
            <person name="Ayvaz T."/>
            <person name="Ross M."/>
            <person name="Santibanez J."/>
            <person name="Aqrawi P."/>
            <person name="Gross S."/>
            <person name="Joshi V."/>
            <person name="Fowler G."/>
            <person name="Nazareth L."/>
            <person name="Reid J."/>
            <person name="Worley K."/>
            <person name="Petrosino J."/>
            <person name="Highlander S."/>
            <person name="Gibbs R."/>
        </authorList>
    </citation>
    <scope>NUCLEOTIDE SEQUENCE [LARGE SCALE GENOMIC DNA]</scope>
    <source>
        <strain evidence="13">ATCC 19414</strain>
    </source>
</reference>
<keyword evidence="9 11" id="KW-0472">Membrane</keyword>
<dbReference type="PANTHER" id="PTHR30009:SF12">
    <property type="entry name" value="PHOSPHOTRANSFERASE IIC COMPONENT GLVC"/>
    <property type="match status" value="1"/>
</dbReference>
<keyword evidence="7 11" id="KW-0812">Transmembrane</keyword>
<evidence type="ECO:0000256" key="6">
    <source>
        <dbReference type="ARBA" id="ARBA00022683"/>
    </source>
</evidence>
<evidence type="ECO:0000256" key="1">
    <source>
        <dbReference type="ARBA" id="ARBA00004651"/>
    </source>
</evidence>
<feature type="transmembrane region" description="Helical" evidence="11">
    <location>
        <begin position="34"/>
        <end position="57"/>
    </location>
</feature>
<proteinExistence type="predicted"/>
<dbReference type="GO" id="GO:0009401">
    <property type="term" value="P:phosphoenolpyruvate-dependent sugar phosphotransferase system"/>
    <property type="evidence" value="ECO:0007669"/>
    <property type="project" value="UniProtKB-KW"/>
</dbReference>
<keyword evidence="14" id="KW-1185">Reference proteome</keyword>
<dbReference type="GO" id="GO:0005886">
    <property type="term" value="C:plasma membrane"/>
    <property type="evidence" value="ECO:0007669"/>
    <property type="project" value="UniProtKB-SubCell"/>
</dbReference>
<evidence type="ECO:0000259" key="12">
    <source>
        <dbReference type="PROSITE" id="PS51098"/>
    </source>
</evidence>
<evidence type="ECO:0000256" key="7">
    <source>
        <dbReference type="ARBA" id="ARBA00022692"/>
    </source>
</evidence>
<feature type="transmembrane region" description="Helical" evidence="11">
    <location>
        <begin position="406"/>
        <end position="428"/>
    </location>
</feature>
<feature type="transmembrane region" description="Helical" evidence="11">
    <location>
        <begin position="182"/>
        <end position="201"/>
    </location>
</feature>
<dbReference type="STRING" id="1648.A2I91_00280"/>
<keyword evidence="8 11" id="KW-1133">Transmembrane helix</keyword>
<dbReference type="Gene3D" id="3.30.1360.60">
    <property type="entry name" value="Glucose permease domain IIB"/>
    <property type="match status" value="1"/>
</dbReference>
<dbReference type="SUPFAM" id="SSF55604">
    <property type="entry name" value="Glucose permease domain IIB"/>
    <property type="match status" value="1"/>
</dbReference>
<gene>
    <name evidence="13" type="ORF">HMPREF0357_10651</name>
</gene>
<keyword evidence="6" id="KW-0598">Phosphotransferase system</keyword>
<evidence type="ECO:0000256" key="9">
    <source>
        <dbReference type="ARBA" id="ARBA00023136"/>
    </source>
</evidence>
<name>E7FWT1_ERYRH</name>
<evidence type="ECO:0000256" key="10">
    <source>
        <dbReference type="PROSITE-ProRule" id="PRU00421"/>
    </source>
</evidence>
<keyword evidence="2" id="KW-0813">Transport</keyword>
<dbReference type="InterPro" id="IPR001996">
    <property type="entry name" value="PTS_IIB_1"/>
</dbReference>
<evidence type="ECO:0000256" key="4">
    <source>
        <dbReference type="ARBA" id="ARBA00022597"/>
    </source>
</evidence>
<dbReference type="Pfam" id="PF02378">
    <property type="entry name" value="PTS_EIIC"/>
    <property type="match status" value="1"/>
</dbReference>
<accession>E7FWT1</accession>
<dbReference type="Proteomes" id="UP000003028">
    <property type="component" value="Unassembled WGS sequence"/>
</dbReference>
<dbReference type="AlphaFoldDB" id="E7FWT1"/>
<evidence type="ECO:0000313" key="13">
    <source>
        <dbReference type="EMBL" id="EFY08545.1"/>
    </source>
</evidence>
<dbReference type="InterPro" id="IPR050429">
    <property type="entry name" value="PTS_Glucose_EIICBA"/>
</dbReference>
<feature type="transmembrane region" description="Helical" evidence="11">
    <location>
        <begin position="292"/>
        <end position="312"/>
    </location>
</feature>
<dbReference type="GO" id="GO:0008982">
    <property type="term" value="F:protein-N(PI)-phosphohistidine-sugar phosphotransferase activity"/>
    <property type="evidence" value="ECO:0007669"/>
    <property type="project" value="InterPro"/>
</dbReference>
<keyword evidence="4" id="KW-0762">Sugar transport</keyword>
<organism evidence="13 14">
    <name type="scientific">Erysipelothrix rhusiopathiae ATCC 19414</name>
    <dbReference type="NCBI Taxonomy" id="525280"/>
    <lineage>
        <taxon>Bacteria</taxon>
        <taxon>Bacillati</taxon>
        <taxon>Bacillota</taxon>
        <taxon>Erysipelotrichia</taxon>
        <taxon>Erysipelotrichales</taxon>
        <taxon>Erysipelotrichaceae</taxon>
        <taxon>Erysipelothrix</taxon>
    </lineage>
</organism>
<dbReference type="PANTHER" id="PTHR30009">
    <property type="entry name" value="CYTOCHROME C-TYPE SYNTHESIS PROTEIN AND PTS TRANSMEMBRANE COMPONENT"/>
    <property type="match status" value="1"/>
</dbReference>
<feature type="domain" description="PTS EIIB type-1" evidence="12">
    <location>
        <begin position="442"/>
        <end position="523"/>
    </location>
</feature>
<dbReference type="PROSITE" id="PS51098">
    <property type="entry name" value="PTS_EIIB_TYPE_1"/>
    <property type="match status" value="1"/>
</dbReference>
<feature type="transmembrane region" description="Helical" evidence="11">
    <location>
        <begin position="69"/>
        <end position="87"/>
    </location>
</feature>
<comment type="caution">
    <text evidence="13">The sequence shown here is derived from an EMBL/GenBank/DDBJ whole genome shotgun (WGS) entry which is preliminary data.</text>
</comment>
<feature type="transmembrane region" description="Helical" evidence="11">
    <location>
        <begin position="99"/>
        <end position="120"/>
    </location>
</feature>
<comment type="caution">
    <text evidence="10">Lacks conserved residue(s) required for the propagation of feature annotation.</text>
</comment>
<evidence type="ECO:0000256" key="8">
    <source>
        <dbReference type="ARBA" id="ARBA00022989"/>
    </source>
</evidence>
<comment type="subcellular location">
    <subcellularLocation>
        <location evidence="1">Cell membrane</location>
        <topology evidence="1">Multi-pass membrane protein</topology>
    </subcellularLocation>
</comment>
<evidence type="ECO:0000256" key="11">
    <source>
        <dbReference type="SAM" id="Phobius"/>
    </source>
</evidence>
<feature type="transmembrane region" description="Helical" evidence="11">
    <location>
        <begin position="324"/>
        <end position="347"/>
    </location>
</feature>
<dbReference type="InterPro" id="IPR003352">
    <property type="entry name" value="PTS_EIIC"/>
</dbReference>
<dbReference type="InterPro" id="IPR036878">
    <property type="entry name" value="Glu_permease_IIB"/>
</dbReference>
<evidence type="ECO:0000256" key="3">
    <source>
        <dbReference type="ARBA" id="ARBA00022475"/>
    </source>
</evidence>
<feature type="transmembrane region" description="Helical" evidence="11">
    <location>
        <begin position="140"/>
        <end position="161"/>
    </location>
</feature>
<evidence type="ECO:0000313" key="14">
    <source>
        <dbReference type="Proteomes" id="UP000003028"/>
    </source>
</evidence>
<dbReference type="GO" id="GO:0090563">
    <property type="term" value="F:protein-phosphocysteine-sugar phosphotransferase activity"/>
    <property type="evidence" value="ECO:0007669"/>
    <property type="project" value="TreeGrafter"/>
</dbReference>
<evidence type="ECO:0000256" key="5">
    <source>
        <dbReference type="ARBA" id="ARBA00022679"/>
    </source>
</evidence>
<protein>
    <submittedName>
        <fullName evidence="13">PTS system glucoside-specific EIICBA component family protein</fullName>
    </submittedName>
</protein>
<evidence type="ECO:0000256" key="2">
    <source>
        <dbReference type="ARBA" id="ARBA00022448"/>
    </source>
</evidence>
<dbReference type="EMBL" id="ACLK02000002">
    <property type="protein sequence ID" value="EFY08545.1"/>
    <property type="molecule type" value="Genomic_DNA"/>
</dbReference>
<keyword evidence="5" id="KW-0808">Transferase</keyword>
<sequence>MNVIVYNRMEKLEVLKMNRLQTYYEQLQLPLKSLFLGCFLITIGSIIANPYIVMIFKFNSPLFVTASKLLLYAGGIILSYFPLYVFIKLLTHRNDETNVVVTGFISYLVFLVVMTLLSPTTSPKAAYSDILNITIGNESYGLFKTGIFGFLAVLLVVRYCYRSHKETTGFSQVSYLDRDTIKLVNSIIGSAIVGAIFAYGWPMFVDGIYNALKFISSDSHNPMSLFAYGGLERLLTLGNIQTMMHQEIWLGSLGGSWMNIGGETFVGDANIWTAQLKEGLNMISGAGRYTSAYYVLNLFAIPGYLLAVISTISNKKVLKKNISLFIIVILTSMLGGIIFPVELLMLLTSPILYFFHLFMTAFIYAILVGFGATVGFSYLGTLTSATPGNLIDFIGLMRNTVMFNKIMIILLVGIITFIIYFAMTRFYYSRMAIDVLNIGSKKERVNDFIERLGGLENIEAISSTPTHIHVALRDRDELNVSGLHRQGVTRIVETRQGFTLSVGSSSYMLQRAVNRHLDALPKEETEE</sequence>
<keyword evidence="3" id="KW-1003">Cell membrane</keyword>
<feature type="transmembrane region" description="Helical" evidence="11">
    <location>
        <begin position="353"/>
        <end position="379"/>
    </location>
</feature>